<reference evidence="11 12" key="1">
    <citation type="submission" date="2024-05" db="EMBL/GenBank/DDBJ databases">
        <authorList>
            <person name="Wallberg A."/>
        </authorList>
    </citation>
    <scope>NUCLEOTIDE SEQUENCE [LARGE SCALE GENOMIC DNA]</scope>
</reference>
<dbReference type="SUPFAM" id="SSF54695">
    <property type="entry name" value="POZ domain"/>
    <property type="match status" value="1"/>
</dbReference>
<evidence type="ECO:0000313" key="12">
    <source>
        <dbReference type="Proteomes" id="UP001497623"/>
    </source>
</evidence>
<evidence type="ECO:0000256" key="1">
    <source>
        <dbReference type="ARBA" id="ARBA00004123"/>
    </source>
</evidence>
<accession>A0AAV2RYK3</accession>
<feature type="region of interest" description="Disordered" evidence="8">
    <location>
        <begin position="148"/>
        <end position="238"/>
    </location>
</feature>
<dbReference type="InterPro" id="IPR036236">
    <property type="entry name" value="Znf_C2H2_sf"/>
</dbReference>
<dbReference type="InterPro" id="IPR013087">
    <property type="entry name" value="Znf_C2H2_type"/>
</dbReference>
<dbReference type="Pfam" id="PF00096">
    <property type="entry name" value="zf-C2H2"/>
    <property type="match status" value="3"/>
</dbReference>
<dbReference type="GO" id="GO:0005634">
    <property type="term" value="C:nucleus"/>
    <property type="evidence" value="ECO:0007669"/>
    <property type="project" value="UniProtKB-SubCell"/>
</dbReference>
<evidence type="ECO:0000256" key="6">
    <source>
        <dbReference type="ARBA" id="ARBA00023242"/>
    </source>
</evidence>
<keyword evidence="5" id="KW-0862">Zinc</keyword>
<evidence type="ECO:0000256" key="3">
    <source>
        <dbReference type="ARBA" id="ARBA00022737"/>
    </source>
</evidence>
<dbReference type="SUPFAM" id="SSF57667">
    <property type="entry name" value="beta-beta-alpha zinc fingers"/>
    <property type="match status" value="3"/>
</dbReference>
<comment type="subcellular location">
    <subcellularLocation>
        <location evidence="1">Nucleus</location>
    </subcellularLocation>
</comment>
<evidence type="ECO:0000259" key="9">
    <source>
        <dbReference type="PROSITE" id="PS50097"/>
    </source>
</evidence>
<feature type="compositionally biased region" description="Basic and acidic residues" evidence="8">
    <location>
        <begin position="221"/>
        <end position="235"/>
    </location>
</feature>
<feature type="domain" description="C2H2-type" evidence="10">
    <location>
        <begin position="478"/>
        <end position="506"/>
    </location>
</feature>
<dbReference type="Pfam" id="PF00651">
    <property type="entry name" value="BTB"/>
    <property type="match status" value="1"/>
</dbReference>
<feature type="domain" description="C2H2-type" evidence="10">
    <location>
        <begin position="450"/>
        <end position="477"/>
    </location>
</feature>
<dbReference type="AlphaFoldDB" id="A0AAV2RYK3"/>
<dbReference type="PROSITE" id="PS50097">
    <property type="entry name" value="BTB"/>
    <property type="match status" value="1"/>
</dbReference>
<evidence type="ECO:0000256" key="2">
    <source>
        <dbReference type="ARBA" id="ARBA00022723"/>
    </source>
</evidence>
<dbReference type="SMART" id="SM00225">
    <property type="entry name" value="BTB"/>
    <property type="match status" value="1"/>
</dbReference>
<proteinExistence type="predicted"/>
<feature type="domain" description="C2H2-type" evidence="10">
    <location>
        <begin position="394"/>
        <end position="421"/>
    </location>
</feature>
<feature type="compositionally biased region" description="Acidic residues" evidence="8">
    <location>
        <begin position="195"/>
        <end position="204"/>
    </location>
</feature>
<evidence type="ECO:0000256" key="7">
    <source>
        <dbReference type="PROSITE-ProRule" id="PRU00042"/>
    </source>
</evidence>
<dbReference type="EMBL" id="CAXKWB010036411">
    <property type="protein sequence ID" value="CAL4148140.1"/>
    <property type="molecule type" value="Genomic_DNA"/>
</dbReference>
<dbReference type="InterPro" id="IPR011333">
    <property type="entry name" value="SKP1/BTB/POZ_sf"/>
</dbReference>
<evidence type="ECO:0000256" key="8">
    <source>
        <dbReference type="SAM" id="MobiDB-lite"/>
    </source>
</evidence>
<dbReference type="Proteomes" id="UP001497623">
    <property type="component" value="Unassembled WGS sequence"/>
</dbReference>
<keyword evidence="3" id="KW-0677">Repeat</keyword>
<evidence type="ECO:0000259" key="10">
    <source>
        <dbReference type="PROSITE" id="PS50157"/>
    </source>
</evidence>
<keyword evidence="4 7" id="KW-0863">Zinc-finger</keyword>
<feature type="domain" description="C2H2-type" evidence="10">
    <location>
        <begin position="422"/>
        <end position="449"/>
    </location>
</feature>
<name>A0AAV2RYK3_MEGNR</name>
<evidence type="ECO:0000256" key="5">
    <source>
        <dbReference type="ARBA" id="ARBA00022833"/>
    </source>
</evidence>
<keyword evidence="6" id="KW-0539">Nucleus</keyword>
<organism evidence="11 12">
    <name type="scientific">Meganyctiphanes norvegica</name>
    <name type="common">Northern krill</name>
    <name type="synonym">Thysanopoda norvegica</name>
    <dbReference type="NCBI Taxonomy" id="48144"/>
    <lineage>
        <taxon>Eukaryota</taxon>
        <taxon>Metazoa</taxon>
        <taxon>Ecdysozoa</taxon>
        <taxon>Arthropoda</taxon>
        <taxon>Crustacea</taxon>
        <taxon>Multicrustacea</taxon>
        <taxon>Malacostraca</taxon>
        <taxon>Eumalacostraca</taxon>
        <taxon>Eucarida</taxon>
        <taxon>Euphausiacea</taxon>
        <taxon>Euphausiidae</taxon>
        <taxon>Meganyctiphanes</taxon>
    </lineage>
</organism>
<dbReference type="FunFam" id="3.30.160.60:FF:000100">
    <property type="entry name" value="Zinc finger 45-like"/>
    <property type="match status" value="2"/>
</dbReference>
<dbReference type="Gene3D" id="3.30.710.10">
    <property type="entry name" value="Potassium Channel Kv1.1, Chain A"/>
    <property type="match status" value="1"/>
</dbReference>
<dbReference type="PROSITE" id="PS50157">
    <property type="entry name" value="ZINC_FINGER_C2H2_2"/>
    <property type="match status" value="5"/>
</dbReference>
<dbReference type="PANTHER" id="PTHR24394:SF29">
    <property type="entry name" value="MYONEURIN"/>
    <property type="match status" value="1"/>
</dbReference>
<dbReference type="SMART" id="SM00355">
    <property type="entry name" value="ZnF_C2H2"/>
    <property type="match status" value="5"/>
</dbReference>
<keyword evidence="2" id="KW-0479">Metal-binding</keyword>
<dbReference type="Gene3D" id="3.30.160.60">
    <property type="entry name" value="Classic Zinc Finger"/>
    <property type="match status" value="4"/>
</dbReference>
<sequence>MDSGLLSLKWENHRNTFFEVLYKIRKNGNYCDTTIACDGKFYKVNKLVLSTCSEYLHQMLEEANIGSAYIAHPIIVLKDIRHQHLEALLDYMYIGEVNVLQSELSSLIKAAEYLQIKGLAVPDDPKSKYEKRGIQELETVNKNDFLKRTKIGGTGEQSKVNTVESPREENKNVNSNLINEDCNSDIFHQSNYNSDELENNENIDSDIHRKKYYVTSSENHSSPDRYNENEKDNHNTIDSTYYENNQGTLLIKEEQLDNSSHLYMDENNYGKEYSHTNYAPANPQTSKNEDIFKEIPSESIQLTLEDSSNDSGHLGSQEIGINNKVNCPEKSLINSMEEQNFHKQFNILNNGAELWPHSSPTTAQGVSCPYCLKLYYRKDAFLYHYKTHIGKKPYSCPYCNQSFIQKGSLKNHIKTHTGEKPFECPHCHRRFVQKTHMDNHVKTHTGEKPFPCPMCPKRFIQKVHMENHILTHTGEKPLSCPYCSYRFSRKDTLKDHISRRHPGHNL</sequence>
<dbReference type="PANTHER" id="PTHR24394">
    <property type="entry name" value="ZINC FINGER PROTEIN"/>
    <property type="match status" value="1"/>
</dbReference>
<dbReference type="InterPro" id="IPR000210">
    <property type="entry name" value="BTB/POZ_dom"/>
</dbReference>
<dbReference type="PROSITE" id="PS00028">
    <property type="entry name" value="ZINC_FINGER_C2H2_1"/>
    <property type="match status" value="5"/>
</dbReference>
<gene>
    <name evidence="11" type="ORF">MNOR_LOCUS30187</name>
</gene>
<dbReference type="GO" id="GO:0000981">
    <property type="term" value="F:DNA-binding transcription factor activity, RNA polymerase II-specific"/>
    <property type="evidence" value="ECO:0007669"/>
    <property type="project" value="TreeGrafter"/>
</dbReference>
<feature type="domain" description="BTB" evidence="9">
    <location>
        <begin position="31"/>
        <end position="101"/>
    </location>
</feature>
<evidence type="ECO:0000256" key="4">
    <source>
        <dbReference type="ARBA" id="ARBA00022771"/>
    </source>
</evidence>
<evidence type="ECO:0000313" key="11">
    <source>
        <dbReference type="EMBL" id="CAL4148140.1"/>
    </source>
</evidence>
<dbReference type="GO" id="GO:0008270">
    <property type="term" value="F:zinc ion binding"/>
    <property type="evidence" value="ECO:0007669"/>
    <property type="project" value="UniProtKB-KW"/>
</dbReference>
<dbReference type="FunFam" id="3.30.160.60:FF:002343">
    <property type="entry name" value="Zinc finger protein 33A"/>
    <property type="match status" value="2"/>
</dbReference>
<protein>
    <submittedName>
        <fullName evidence="11">Uncharacterized protein</fullName>
    </submittedName>
</protein>
<dbReference type="CDD" id="cd18315">
    <property type="entry name" value="BTB_POZ_BAB-like"/>
    <property type="match status" value="1"/>
</dbReference>
<comment type="caution">
    <text evidence="11">The sequence shown here is derived from an EMBL/GenBank/DDBJ whole genome shotgun (WGS) entry which is preliminary data.</text>
</comment>
<feature type="domain" description="C2H2-type" evidence="10">
    <location>
        <begin position="366"/>
        <end position="393"/>
    </location>
</feature>
<keyword evidence="12" id="KW-1185">Reference proteome</keyword>